<evidence type="ECO:0000313" key="2">
    <source>
        <dbReference type="EMBL" id="EYF00002.1"/>
    </source>
</evidence>
<feature type="region of interest" description="Disordered" evidence="1">
    <location>
        <begin position="309"/>
        <end position="358"/>
    </location>
</feature>
<feature type="compositionally biased region" description="Gly residues" evidence="1">
    <location>
        <begin position="319"/>
        <end position="328"/>
    </location>
</feature>
<proteinExistence type="predicted"/>
<dbReference type="eggNOG" id="COG2931">
    <property type="taxonomic scope" value="Bacteria"/>
</dbReference>
<dbReference type="Proteomes" id="UP000019678">
    <property type="component" value="Unassembled WGS sequence"/>
</dbReference>
<feature type="compositionally biased region" description="Gly residues" evidence="1">
    <location>
        <begin position="34"/>
        <end position="48"/>
    </location>
</feature>
<feature type="region of interest" description="Disordered" evidence="1">
    <location>
        <begin position="492"/>
        <end position="526"/>
    </location>
</feature>
<name>A0A017STA9_9BACT</name>
<sequence>MGSYLCGLVLLVAAAGCARLSGLDRFETDSSSTGGDGGGGSGGSGGGTPAECVPSLSSGAVDESCGVWVSRSKGDDGNDGSRSAPMASLHAALEKAVADKRRVYACAEVFEEAVEVPAGVTLFGGLDCDAGGVWRDGLKTTVQGPADVPALRLLAGAERSTTLDDFVIRAPDAVTPGASSIGVLAAEVSATLTRCEVVAGNGAAGAAGAPGAEPAMPGDPIPQAAGGAAGNAGVNACSGTLGPNATLAGGAQVTSTCEGQDMSIGGKGGDGAVTMGMDGEAGVVGTLGEPGTGEPATGTGWACIPEGGFANPGSPGTDGEPGLGGTGLGTLSPDAGYVGVSGSSGTAGKPGQGGGGGGGAKGLANCGGNMPGAGASGGSGGGGGCGGKPGQGGGAGGSSIALVSVNAQLTLNACTLQAGNGGNGGAGGDLQAGGAGGDGGDGGESVGLANDACDGGNGGKGGRGGPGGGGSGGHAFSIAYRGTAVVTSGDGRLLQGTAGVGGPGGDADAALNSGSAGFTVNEQEFP</sequence>
<dbReference type="EMBL" id="ASRX01000148">
    <property type="protein sequence ID" value="EYF00002.1"/>
    <property type="molecule type" value="Genomic_DNA"/>
</dbReference>
<dbReference type="STRING" id="1192034.CAP_1646"/>
<keyword evidence="3" id="KW-1185">Reference proteome</keyword>
<comment type="caution">
    <text evidence="2">The sequence shown here is derived from an EMBL/GenBank/DDBJ whole genome shotgun (WGS) entry which is preliminary data.</text>
</comment>
<protein>
    <recommendedName>
        <fullName evidence="4">PE-PGRS family protein</fullName>
    </recommendedName>
</protein>
<dbReference type="AlphaFoldDB" id="A0A017STA9"/>
<evidence type="ECO:0000256" key="1">
    <source>
        <dbReference type="SAM" id="MobiDB-lite"/>
    </source>
</evidence>
<evidence type="ECO:0008006" key="4">
    <source>
        <dbReference type="Google" id="ProtNLM"/>
    </source>
</evidence>
<feature type="compositionally biased region" description="Polar residues" evidence="1">
    <location>
        <begin position="512"/>
        <end position="526"/>
    </location>
</feature>
<feature type="region of interest" description="Disordered" evidence="1">
    <location>
        <begin position="28"/>
        <end position="53"/>
    </location>
</feature>
<organism evidence="2 3">
    <name type="scientific">Chondromyces apiculatus DSM 436</name>
    <dbReference type="NCBI Taxonomy" id="1192034"/>
    <lineage>
        <taxon>Bacteria</taxon>
        <taxon>Pseudomonadati</taxon>
        <taxon>Myxococcota</taxon>
        <taxon>Polyangia</taxon>
        <taxon>Polyangiales</taxon>
        <taxon>Polyangiaceae</taxon>
        <taxon>Chondromyces</taxon>
    </lineage>
</organism>
<evidence type="ECO:0000313" key="3">
    <source>
        <dbReference type="Proteomes" id="UP000019678"/>
    </source>
</evidence>
<reference evidence="2 3" key="1">
    <citation type="submission" date="2013-05" db="EMBL/GenBank/DDBJ databases">
        <title>Genome assembly of Chondromyces apiculatus DSM 436.</title>
        <authorList>
            <person name="Sharma G."/>
            <person name="Khatri I."/>
            <person name="Kaur C."/>
            <person name="Mayilraj S."/>
            <person name="Subramanian S."/>
        </authorList>
    </citation>
    <scope>NUCLEOTIDE SEQUENCE [LARGE SCALE GENOMIC DNA]</scope>
    <source>
        <strain evidence="2 3">DSM 436</strain>
    </source>
</reference>
<gene>
    <name evidence="2" type="ORF">CAP_1646</name>
</gene>
<feature type="compositionally biased region" description="Gly residues" evidence="1">
    <location>
        <begin position="348"/>
        <end position="358"/>
    </location>
</feature>
<accession>A0A017STA9</accession>